<comment type="caution">
    <text evidence="1">The sequence shown here is derived from an EMBL/GenBank/DDBJ whole genome shotgun (WGS) entry which is preliminary data.</text>
</comment>
<evidence type="ECO:0000313" key="4">
    <source>
        <dbReference type="Proteomes" id="UP001154259"/>
    </source>
</evidence>
<keyword evidence="4" id="KW-1185">Reference proteome</keyword>
<organism evidence="1 3">
    <name type="scientific">Commensalibacter communis</name>
    <dbReference type="NCBI Taxonomy" id="2972786"/>
    <lineage>
        <taxon>Bacteria</taxon>
        <taxon>Pseudomonadati</taxon>
        <taxon>Pseudomonadota</taxon>
        <taxon>Alphaproteobacteria</taxon>
        <taxon>Acetobacterales</taxon>
        <taxon>Acetobacteraceae</taxon>
    </lineage>
</organism>
<reference evidence="1" key="1">
    <citation type="submission" date="2022-10" db="EMBL/GenBank/DDBJ databases">
        <authorList>
            <person name="Botero Cardona J."/>
        </authorList>
    </citation>
    <scope>NUCLEOTIDE SEQUENCE</scope>
    <source>
        <strain evidence="1">LMG 31819</strain>
        <strain evidence="2">R-53529</strain>
    </source>
</reference>
<sequence length="70" mass="7879">MKTILHLNTKQTMFEPQRIASKDIPYALAQGLNGEVKASGIRSSQSDRVSFTIPIFTRNAVTFTPVTKYY</sequence>
<dbReference type="EMBL" id="CAMXCS010000015">
    <property type="protein sequence ID" value="CAI3961411.1"/>
    <property type="molecule type" value="Genomic_DNA"/>
</dbReference>
<accession>A0A9W4TRN8</accession>
<dbReference type="AlphaFoldDB" id="A0A9W4TRN8"/>
<protein>
    <submittedName>
        <fullName evidence="1">Uncharacterized protein</fullName>
    </submittedName>
</protein>
<dbReference type="Proteomes" id="UP001154255">
    <property type="component" value="Unassembled WGS sequence"/>
</dbReference>
<evidence type="ECO:0000313" key="3">
    <source>
        <dbReference type="Proteomes" id="UP001154255"/>
    </source>
</evidence>
<dbReference type="Proteomes" id="UP001154259">
    <property type="component" value="Unassembled WGS sequence"/>
</dbReference>
<evidence type="ECO:0000313" key="1">
    <source>
        <dbReference type="EMBL" id="CAI3959859.1"/>
    </source>
</evidence>
<gene>
    <name evidence="2" type="ORF">R53529_LOCUS2350</name>
    <name evidence="1" type="ORF">R53530_LOCUS2366</name>
</gene>
<proteinExistence type="predicted"/>
<dbReference type="EMBL" id="CAMXCM010000015">
    <property type="protein sequence ID" value="CAI3959859.1"/>
    <property type="molecule type" value="Genomic_DNA"/>
</dbReference>
<name>A0A9W4TRN8_9PROT</name>
<evidence type="ECO:0000313" key="2">
    <source>
        <dbReference type="EMBL" id="CAI3961411.1"/>
    </source>
</evidence>